<dbReference type="Proteomes" id="UP000037755">
    <property type="component" value="Unassembled WGS sequence"/>
</dbReference>
<evidence type="ECO:0000313" key="2">
    <source>
        <dbReference type="Proteomes" id="UP000037755"/>
    </source>
</evidence>
<organism evidence="1 2">
    <name type="scientific">Flavobacterium akiainvivens</name>
    <dbReference type="NCBI Taxonomy" id="1202724"/>
    <lineage>
        <taxon>Bacteria</taxon>
        <taxon>Pseudomonadati</taxon>
        <taxon>Bacteroidota</taxon>
        <taxon>Flavobacteriia</taxon>
        <taxon>Flavobacteriales</taxon>
        <taxon>Flavobacteriaceae</taxon>
        <taxon>Flavobacterium</taxon>
    </lineage>
</organism>
<proteinExistence type="predicted"/>
<name>A0A0M8MA88_9FLAO</name>
<evidence type="ECO:0000313" key="1">
    <source>
        <dbReference type="EMBL" id="KOS05835.1"/>
    </source>
</evidence>
<dbReference type="PATRIC" id="fig|1202724.3.peg.1483"/>
<protein>
    <submittedName>
        <fullName evidence="1">Uncharacterized protein</fullName>
    </submittedName>
</protein>
<dbReference type="EMBL" id="LIYD01000005">
    <property type="protein sequence ID" value="KOS05835.1"/>
    <property type="molecule type" value="Genomic_DNA"/>
</dbReference>
<accession>A0A0M8MA88</accession>
<sequence length="67" mass="7647">MIFTFLSRYFFVSHSKIAISGFAEIKNRQFFGGKIYAQQKTILSAENPTANTQKVLNFSLSDFVFTV</sequence>
<keyword evidence="2" id="KW-1185">Reference proteome</keyword>
<reference evidence="1 2" key="1">
    <citation type="submission" date="2015-08" db="EMBL/GenBank/DDBJ databases">
        <title>Whole genome sequence of Flavobacterium akiainvivens IK-1T, from decaying Wikstroemia oahuensis, an endemic Hawaiian shrub.</title>
        <authorList>
            <person name="Wan X."/>
            <person name="Hou S."/>
            <person name="Saito J."/>
            <person name="Donachie S."/>
        </authorList>
    </citation>
    <scope>NUCLEOTIDE SEQUENCE [LARGE SCALE GENOMIC DNA]</scope>
    <source>
        <strain evidence="1 2">IK-1</strain>
    </source>
</reference>
<comment type="caution">
    <text evidence="1">The sequence shown here is derived from an EMBL/GenBank/DDBJ whole genome shotgun (WGS) entry which is preliminary data.</text>
</comment>
<gene>
    <name evidence="1" type="ORF">AM493_07135</name>
</gene>
<dbReference type="AlphaFoldDB" id="A0A0M8MA88"/>